<organism evidence="2 3">
    <name type="scientific">Armillaria ostoyae</name>
    <name type="common">Armillaria root rot fungus</name>
    <dbReference type="NCBI Taxonomy" id="47428"/>
    <lineage>
        <taxon>Eukaryota</taxon>
        <taxon>Fungi</taxon>
        <taxon>Dikarya</taxon>
        <taxon>Basidiomycota</taxon>
        <taxon>Agaricomycotina</taxon>
        <taxon>Agaricomycetes</taxon>
        <taxon>Agaricomycetidae</taxon>
        <taxon>Agaricales</taxon>
        <taxon>Marasmiineae</taxon>
        <taxon>Physalacriaceae</taxon>
        <taxon>Armillaria</taxon>
    </lineage>
</organism>
<gene>
    <name evidence="2" type="ORF">ARMOST_17411</name>
</gene>
<keyword evidence="3" id="KW-1185">Reference proteome</keyword>
<dbReference type="EMBL" id="FUEG01000022">
    <property type="protein sequence ID" value="SJL13959.1"/>
    <property type="molecule type" value="Genomic_DNA"/>
</dbReference>
<evidence type="ECO:0000313" key="2">
    <source>
        <dbReference type="EMBL" id="SJL13959.1"/>
    </source>
</evidence>
<dbReference type="AlphaFoldDB" id="A0A284RYX1"/>
<proteinExistence type="predicted"/>
<evidence type="ECO:0000313" key="3">
    <source>
        <dbReference type="Proteomes" id="UP000219338"/>
    </source>
</evidence>
<feature type="compositionally biased region" description="Basic and acidic residues" evidence="1">
    <location>
        <begin position="175"/>
        <end position="186"/>
    </location>
</feature>
<accession>A0A284RYX1</accession>
<name>A0A284RYX1_ARMOS</name>
<reference evidence="3" key="1">
    <citation type="journal article" date="2017" name="Nat. Ecol. Evol.">
        <title>Genome expansion and lineage-specific genetic innovations in the forest pathogenic fungi Armillaria.</title>
        <authorList>
            <person name="Sipos G."/>
            <person name="Prasanna A.N."/>
            <person name="Walter M.C."/>
            <person name="O'Connor E."/>
            <person name="Balint B."/>
            <person name="Krizsan K."/>
            <person name="Kiss B."/>
            <person name="Hess J."/>
            <person name="Varga T."/>
            <person name="Slot J."/>
            <person name="Riley R."/>
            <person name="Boka B."/>
            <person name="Rigling D."/>
            <person name="Barry K."/>
            <person name="Lee J."/>
            <person name="Mihaltcheva S."/>
            <person name="LaButti K."/>
            <person name="Lipzen A."/>
            <person name="Waldron R."/>
            <person name="Moloney N.M."/>
            <person name="Sperisen C."/>
            <person name="Kredics L."/>
            <person name="Vagvoelgyi C."/>
            <person name="Patrignani A."/>
            <person name="Fitzpatrick D."/>
            <person name="Nagy I."/>
            <person name="Doyle S."/>
            <person name="Anderson J.B."/>
            <person name="Grigoriev I.V."/>
            <person name="Gueldener U."/>
            <person name="Muensterkoetter M."/>
            <person name="Nagy L.G."/>
        </authorList>
    </citation>
    <scope>NUCLEOTIDE SEQUENCE [LARGE SCALE GENOMIC DNA]</scope>
    <source>
        <strain evidence="3">C18/9</strain>
    </source>
</reference>
<dbReference type="Proteomes" id="UP000219338">
    <property type="component" value="Unassembled WGS sequence"/>
</dbReference>
<evidence type="ECO:0000256" key="1">
    <source>
        <dbReference type="SAM" id="MobiDB-lite"/>
    </source>
</evidence>
<sequence>MDSPRDMEDWEVPVSEIRDWTYTLASTTIDLPGLGNVTAFRNRAMKIPLNERELMMLAYEGEVLMTVTERVTAWRSAITVARSHAPPVHPFDSEQRLLAILNNMPYIPPNVPDDAPTLDAHDYDRWFLLTLLGKPRYDDKKASKERNIRWHRMRQDPHHEPEDWADFIRRKRDDEAQHHRASRDEPNNVIYDHMSPVGPSGLTTTMPSQSNPPPQSHHRHQAYEATSPTLQPPTFAFAAGYSDWFVPPS</sequence>
<protein>
    <submittedName>
        <fullName evidence="2">Uncharacterized protein</fullName>
    </submittedName>
</protein>
<feature type="region of interest" description="Disordered" evidence="1">
    <location>
        <begin position="175"/>
        <end position="226"/>
    </location>
</feature>